<dbReference type="PANTHER" id="PTHR16238">
    <property type="entry name" value="GEM-ASSOCIATED PROTEIN 8"/>
    <property type="match status" value="1"/>
</dbReference>
<feature type="compositionally biased region" description="Basic residues" evidence="1">
    <location>
        <begin position="187"/>
        <end position="203"/>
    </location>
</feature>
<evidence type="ECO:0000313" key="2">
    <source>
        <dbReference type="EMBL" id="KAL3880844.1"/>
    </source>
</evidence>
<feature type="region of interest" description="Disordered" evidence="1">
    <location>
        <begin position="62"/>
        <end position="84"/>
    </location>
</feature>
<gene>
    <name evidence="2" type="ORF">ACJMK2_033050</name>
</gene>
<sequence length="347" mass="40019">MDVENEESKAEVELNEETQLAANPLADLDMSILSDSVTENAQLSEVESDSITDVTGLSKSENVSFIESETESTQENSSQRTFNSNIQQGNNLSDWYNRRCYQRYWQHYHFAMSWCKKHFEAYKYFCNSCGQTYWENTNSQFTTSHIPGSNSFAQPQCSNRTIQAYTANNISQCKTTVQSDNSAGSRNSRKRSRRRKKISRKKKMLLEEKNSTPKDGLTDEMSVEEIKETVEDGESFKMEITEDMLDFFLKSQKHKQERDAEKVESEETQGQKHLNFENASLDQKIPTVEAPKERPGTRRTAEMKLLYGKNAAMIHGMETALQMTFDRNIDVKQPKLWPNMPLHLAFN</sequence>
<dbReference type="InterPro" id="IPR034754">
    <property type="entry name" value="GEMIN8"/>
</dbReference>
<organism evidence="2 3">
    <name type="scientific">Sinanodonta woodiana</name>
    <name type="common">Chinese pond mussel</name>
    <name type="synonym">Anodonta woodiana</name>
    <dbReference type="NCBI Taxonomy" id="1069815"/>
    <lineage>
        <taxon>Eukaryota</taxon>
        <taxon>Metazoa</taxon>
        <taxon>Spiralia</taxon>
        <taxon>Lophotrochozoa</taxon>
        <taxon>Mollusca</taxon>
        <taxon>Bivalvia</taxon>
        <taxon>Autobranchia</taxon>
        <taxon>Heteroconchia</taxon>
        <taxon>Palaeoheterodonta</taxon>
        <taxon>Unionida</taxon>
        <taxon>Unionoidea</taxon>
        <taxon>Unionidae</taxon>
        <taxon>Unioninae</taxon>
        <taxon>Sinanodonta</taxon>
    </lineage>
</organism>
<name>A0ABD3X3L9_SINWO</name>
<feature type="compositionally biased region" description="Basic and acidic residues" evidence="1">
    <location>
        <begin position="1"/>
        <end position="12"/>
    </location>
</feature>
<keyword evidence="3" id="KW-1185">Reference proteome</keyword>
<feature type="region of interest" description="Disordered" evidence="1">
    <location>
        <begin position="1"/>
        <end position="20"/>
    </location>
</feature>
<dbReference type="PANTHER" id="PTHR16238:SF7">
    <property type="entry name" value="GEM-ASSOCIATED PROTEIN 8"/>
    <property type="match status" value="1"/>
</dbReference>
<dbReference type="Proteomes" id="UP001634394">
    <property type="component" value="Unassembled WGS sequence"/>
</dbReference>
<dbReference type="AlphaFoldDB" id="A0ABD3X3L9"/>
<dbReference type="EMBL" id="JBJQND010000004">
    <property type="protein sequence ID" value="KAL3880844.1"/>
    <property type="molecule type" value="Genomic_DNA"/>
</dbReference>
<protein>
    <recommendedName>
        <fullName evidence="4">Gem-associated protein 8</fullName>
    </recommendedName>
</protein>
<dbReference type="Pfam" id="PF15348">
    <property type="entry name" value="GEMIN8"/>
    <property type="match status" value="1"/>
</dbReference>
<evidence type="ECO:0008006" key="4">
    <source>
        <dbReference type="Google" id="ProtNLM"/>
    </source>
</evidence>
<reference evidence="2 3" key="1">
    <citation type="submission" date="2024-11" db="EMBL/GenBank/DDBJ databases">
        <title>Chromosome-level genome assembly of the freshwater bivalve Anodonta woodiana.</title>
        <authorList>
            <person name="Chen X."/>
        </authorList>
    </citation>
    <scope>NUCLEOTIDE SEQUENCE [LARGE SCALE GENOMIC DNA]</scope>
    <source>
        <strain evidence="2">MN2024</strain>
        <tissue evidence="2">Gills</tissue>
    </source>
</reference>
<accession>A0ABD3X3L9</accession>
<feature type="region of interest" description="Disordered" evidence="1">
    <location>
        <begin position="176"/>
        <end position="217"/>
    </location>
</feature>
<comment type="caution">
    <text evidence="2">The sequence shown here is derived from an EMBL/GenBank/DDBJ whole genome shotgun (WGS) entry which is preliminary data.</text>
</comment>
<evidence type="ECO:0000256" key="1">
    <source>
        <dbReference type="SAM" id="MobiDB-lite"/>
    </source>
</evidence>
<evidence type="ECO:0000313" key="3">
    <source>
        <dbReference type="Proteomes" id="UP001634394"/>
    </source>
</evidence>
<proteinExistence type="predicted"/>